<accession>D2XA23</accession>
<reference evidence="2 3" key="1">
    <citation type="journal article" date="2009" name="Proc. Natl. Acad. Sci. U.S.A.">
        <title>Giant Marseillevirus highlights the role of amoebae as a melting pot in emergence of chimeric microorganisms.</title>
        <authorList>
            <person name="Boyer M."/>
            <person name="Yutin N."/>
            <person name="Pagnier I."/>
            <person name="Barrassi L."/>
            <person name="Fournous G."/>
            <person name="Espinosa L."/>
            <person name="Robert C."/>
            <person name="Azza S."/>
            <person name="Sun S."/>
            <person name="Rossmann M.G."/>
            <person name="Suzan-Monti M."/>
            <person name="La Scola B."/>
            <person name="Koonin E.V."/>
            <person name="Raoult D."/>
        </authorList>
    </citation>
    <scope>NUCLEOTIDE SEQUENCE [LARGE SCALE GENOMIC DNA]</scope>
    <source>
        <strain evidence="2 3">T19</strain>
    </source>
</reference>
<feature type="coiled-coil region" evidence="1">
    <location>
        <begin position="88"/>
        <end position="115"/>
    </location>
</feature>
<evidence type="ECO:0000313" key="3">
    <source>
        <dbReference type="Proteomes" id="UP000029780"/>
    </source>
</evidence>
<gene>
    <name evidence="2" type="ORF">MAR_ORF007</name>
</gene>
<dbReference type="Proteomes" id="UP000029780">
    <property type="component" value="Segment"/>
</dbReference>
<dbReference type="KEGG" id="vg:8746245"/>
<organismHost>
    <name type="scientific">Acanthamoeba</name>
    <dbReference type="NCBI Taxonomy" id="5754"/>
</organismHost>
<dbReference type="OrthoDB" id="40503at10239"/>
<keyword evidence="3" id="KW-1185">Reference proteome</keyword>
<keyword evidence="1" id="KW-0175">Coiled coil</keyword>
<dbReference type="GeneID" id="8746245"/>
<name>D2XA23_GBMV</name>
<sequence length="133" mass="15192">MLSILPQIKKKLFEEFGLKEEEICFSQRSVGSDVLETLAVPKYEVSACWYQNPGTVPQKLEKILSCMSGRILDSKLFIVEQRRNSAKVSSLELEVKELKELVERLAEKIVELEYAPGGEKAQEAKIHFEEFAQ</sequence>
<organism evidence="2 3">
    <name type="scientific">Marseillevirus marseillevirus</name>
    <name type="common">GBM</name>
    <dbReference type="NCBI Taxonomy" id="694581"/>
    <lineage>
        <taxon>Viruses</taxon>
        <taxon>Varidnaviria</taxon>
        <taxon>Bamfordvirae</taxon>
        <taxon>Nucleocytoviricota</taxon>
        <taxon>Megaviricetes</taxon>
        <taxon>Pimascovirales</taxon>
        <taxon>Pimascovirales incertae sedis</taxon>
        <taxon>Marseilleviridae</taxon>
        <taxon>Marseillevirus</taxon>
        <taxon>Marseillevirus massiliense</taxon>
    </lineage>
</organism>
<protein>
    <submittedName>
        <fullName evidence="2">Uncharacterized protein</fullName>
    </submittedName>
</protein>
<evidence type="ECO:0000313" key="2">
    <source>
        <dbReference type="EMBL" id="ADB03800.1"/>
    </source>
</evidence>
<evidence type="ECO:0000256" key="1">
    <source>
        <dbReference type="SAM" id="Coils"/>
    </source>
</evidence>
<proteinExistence type="predicted"/>
<dbReference type="RefSeq" id="YP_003406762.1">
    <property type="nucleotide sequence ID" value="NC_013756.1"/>
</dbReference>
<dbReference type="EMBL" id="GU071086">
    <property type="protein sequence ID" value="ADB03800.1"/>
    <property type="molecule type" value="Genomic_DNA"/>
</dbReference>